<dbReference type="PANTHER" id="PTHR11010:SF23">
    <property type="entry name" value="SERINE PEPTIDASE"/>
    <property type="match status" value="1"/>
</dbReference>
<dbReference type="AlphaFoldDB" id="A0A9P7GKS9"/>
<organism evidence="6 7">
    <name type="scientific">Asterophora parasitica</name>
    <dbReference type="NCBI Taxonomy" id="117018"/>
    <lineage>
        <taxon>Eukaryota</taxon>
        <taxon>Fungi</taxon>
        <taxon>Dikarya</taxon>
        <taxon>Basidiomycota</taxon>
        <taxon>Agaricomycotina</taxon>
        <taxon>Agaricomycetes</taxon>
        <taxon>Agaricomycetidae</taxon>
        <taxon>Agaricales</taxon>
        <taxon>Tricholomatineae</taxon>
        <taxon>Lyophyllaceae</taxon>
        <taxon>Asterophora</taxon>
    </lineage>
</organism>
<dbReference type="GO" id="GO:0070008">
    <property type="term" value="F:serine-type exopeptidase activity"/>
    <property type="evidence" value="ECO:0007669"/>
    <property type="project" value="InterPro"/>
</dbReference>
<dbReference type="PANTHER" id="PTHR11010">
    <property type="entry name" value="PROTEASE S28 PRO-X CARBOXYPEPTIDASE-RELATED"/>
    <property type="match status" value="1"/>
</dbReference>
<name>A0A9P7GKS9_9AGAR</name>
<gene>
    <name evidence="6" type="ORF">DXG03_000166</name>
</gene>
<keyword evidence="2" id="KW-0645">Protease</keyword>
<comment type="similarity">
    <text evidence="1">Belongs to the peptidase S28 family.</text>
</comment>
<evidence type="ECO:0000256" key="5">
    <source>
        <dbReference type="ARBA" id="ARBA00023180"/>
    </source>
</evidence>
<reference evidence="6" key="2">
    <citation type="submission" date="2021-10" db="EMBL/GenBank/DDBJ databases">
        <title>Phylogenomics reveals ancestral predisposition of the termite-cultivated fungus Termitomyces towards a domesticated lifestyle.</title>
        <authorList>
            <person name="Auxier B."/>
            <person name="Grum-Grzhimaylo A."/>
            <person name="Cardenas M.E."/>
            <person name="Lodge J.D."/>
            <person name="Laessoe T."/>
            <person name="Pedersen O."/>
            <person name="Smith M.E."/>
            <person name="Kuyper T.W."/>
            <person name="Franco-Molano E.A."/>
            <person name="Baroni T.J."/>
            <person name="Aanen D.K."/>
        </authorList>
    </citation>
    <scope>NUCLEOTIDE SEQUENCE</scope>
    <source>
        <strain evidence="6">AP01</strain>
        <tissue evidence="6">Mycelium</tissue>
    </source>
</reference>
<evidence type="ECO:0000256" key="3">
    <source>
        <dbReference type="ARBA" id="ARBA00022729"/>
    </source>
</evidence>
<dbReference type="GO" id="GO:0008239">
    <property type="term" value="F:dipeptidyl-peptidase activity"/>
    <property type="evidence" value="ECO:0007669"/>
    <property type="project" value="TreeGrafter"/>
</dbReference>
<proteinExistence type="inferred from homology"/>
<dbReference type="Pfam" id="PF05577">
    <property type="entry name" value="Peptidase_S28"/>
    <property type="match status" value="1"/>
</dbReference>
<keyword evidence="4" id="KW-0378">Hydrolase</keyword>
<keyword evidence="3" id="KW-0732">Signal</keyword>
<evidence type="ECO:0000256" key="2">
    <source>
        <dbReference type="ARBA" id="ARBA00022670"/>
    </source>
</evidence>
<evidence type="ECO:0000313" key="7">
    <source>
        <dbReference type="Proteomes" id="UP000775547"/>
    </source>
</evidence>
<keyword evidence="7" id="KW-1185">Reference proteome</keyword>
<keyword evidence="5" id="KW-0325">Glycoprotein</keyword>
<evidence type="ECO:0000256" key="1">
    <source>
        <dbReference type="ARBA" id="ARBA00011079"/>
    </source>
</evidence>
<comment type="caution">
    <text evidence="6">The sequence shown here is derived from an EMBL/GenBank/DDBJ whole genome shotgun (WGS) entry which is preliminary data.</text>
</comment>
<protein>
    <submittedName>
        <fullName evidence="6">Uncharacterized protein</fullName>
    </submittedName>
</protein>
<dbReference type="Proteomes" id="UP000775547">
    <property type="component" value="Unassembled WGS sequence"/>
</dbReference>
<dbReference type="EMBL" id="JABCKV010000001">
    <property type="protein sequence ID" value="KAG5648817.1"/>
    <property type="molecule type" value="Genomic_DNA"/>
</dbReference>
<evidence type="ECO:0000256" key="4">
    <source>
        <dbReference type="ARBA" id="ARBA00022801"/>
    </source>
</evidence>
<accession>A0A9P7GKS9</accession>
<dbReference type="GO" id="GO:0006508">
    <property type="term" value="P:proteolysis"/>
    <property type="evidence" value="ECO:0007669"/>
    <property type="project" value="UniProtKB-KW"/>
</dbReference>
<reference evidence="6" key="1">
    <citation type="submission" date="2020-07" db="EMBL/GenBank/DDBJ databases">
        <authorList>
            <person name="Nieuwenhuis M."/>
            <person name="Van De Peppel L.J.J."/>
        </authorList>
    </citation>
    <scope>NUCLEOTIDE SEQUENCE</scope>
    <source>
        <strain evidence="6">AP01</strain>
        <tissue evidence="6">Mycelium</tissue>
    </source>
</reference>
<dbReference type="Gene3D" id="3.40.50.1820">
    <property type="entry name" value="alpha/beta hydrolase"/>
    <property type="match status" value="1"/>
</dbReference>
<sequence length="324" mass="36189">MPRNCSADVQAVITHVDKVFTGKNQTAIRDIKDAFGLSNVTHLDDVAGALRNNLWDWQSLQPTTGPNGQFYKFCDALEVKDGKNAPASGWGLDHALKAWSSYFKNTYYSHICDGVGAEECLGTYDTSLPFWSDTSIDNAWRSWFWIVCNEVGYLQEGAPKGYPSLVTRLVQPEYDLRQCQQMFPEAFPRPPRTQIERTNRVYKGWNVRLNRLFFANGIQDPWKDATVSATRVKVKSTPQQPIALSNGFHCSDLGTASGNADSTVRAVQLQALASFKKWLATEWKPIPKPRETYSRAALPGPFKYAPQRGTSKPINALFKGAGNA</sequence>
<dbReference type="InterPro" id="IPR029058">
    <property type="entry name" value="AB_hydrolase_fold"/>
</dbReference>
<evidence type="ECO:0000313" key="6">
    <source>
        <dbReference type="EMBL" id="KAG5648817.1"/>
    </source>
</evidence>
<dbReference type="InterPro" id="IPR008758">
    <property type="entry name" value="Peptidase_S28"/>
</dbReference>
<dbReference type="OrthoDB" id="1735038at2759"/>